<protein>
    <submittedName>
        <fullName evidence="1">LCCL domain-containing protein, related</fullName>
    </submittedName>
</protein>
<gene>
    <name evidence="1" type="ORF">ENH_00006900</name>
</gene>
<accession>U6MS48</accession>
<dbReference type="OrthoDB" id="347648at2759"/>
<dbReference type="VEuPathDB" id="ToxoDB:ENH_00006900"/>
<proteinExistence type="predicted"/>
<sequence>MPLQLLRMEAASKLPGRFSRGPATGLALEITQLTNKVDARKHEISASPTAFFPSVSWSGTLEVPGKLKGVRIRWEYAPQVCTEFLFVEGGKVNKEGSRVVLSPCEDAIALGDGRELWLTNPQGQIVSARSQPPQCLVLQGGDTTGKWRWRSRFELVANFKLNFRRRNCLPLQVLASPRGRRRPLLLGLPGQLPAAPRQGGVLVHDSEEFVRLAAARIEWEQPALAYTIQASVDGAAYM</sequence>
<dbReference type="Proteomes" id="UP000030754">
    <property type="component" value="Unassembled WGS sequence"/>
</dbReference>
<name>U6MS48_9EIME</name>
<dbReference type="GeneID" id="25470880"/>
<dbReference type="EMBL" id="HG723122">
    <property type="protein sequence ID" value="CDJ65294.1"/>
    <property type="molecule type" value="Genomic_DNA"/>
</dbReference>
<reference evidence="1" key="1">
    <citation type="submission" date="2013-10" db="EMBL/GenBank/DDBJ databases">
        <title>Genomic analysis of the causative agents of coccidiosis in chickens.</title>
        <authorList>
            <person name="Reid A.J."/>
            <person name="Blake D."/>
            <person name="Billington K."/>
            <person name="Browne H."/>
            <person name="Dunn M."/>
            <person name="Hung S."/>
            <person name="Kawahara F."/>
            <person name="Miranda-Saavedra D."/>
            <person name="Mourier T."/>
            <person name="Nagra H."/>
            <person name="Otto T.D."/>
            <person name="Rawlings N."/>
            <person name="Sanchez A."/>
            <person name="Sanders M."/>
            <person name="Subramaniam C."/>
            <person name="Tay Y."/>
            <person name="Dear P."/>
            <person name="Doerig C."/>
            <person name="Gruber A."/>
            <person name="Parkinson J."/>
            <person name="Shirley M."/>
            <person name="Wan K.L."/>
            <person name="Berriman M."/>
            <person name="Tomley F."/>
            <person name="Pain A."/>
        </authorList>
    </citation>
    <scope>NUCLEOTIDE SEQUENCE [LARGE SCALE GENOMIC DNA]</scope>
    <source>
        <strain evidence="1">Houghton</strain>
    </source>
</reference>
<dbReference type="RefSeq" id="XP_013433761.1">
    <property type="nucleotide sequence ID" value="XM_013578307.1"/>
</dbReference>
<organism evidence="1 2">
    <name type="scientific">Eimeria necatrix</name>
    <dbReference type="NCBI Taxonomy" id="51315"/>
    <lineage>
        <taxon>Eukaryota</taxon>
        <taxon>Sar</taxon>
        <taxon>Alveolata</taxon>
        <taxon>Apicomplexa</taxon>
        <taxon>Conoidasida</taxon>
        <taxon>Coccidia</taxon>
        <taxon>Eucoccidiorida</taxon>
        <taxon>Eimeriorina</taxon>
        <taxon>Eimeriidae</taxon>
        <taxon>Eimeria</taxon>
    </lineage>
</organism>
<evidence type="ECO:0000313" key="2">
    <source>
        <dbReference type="Proteomes" id="UP000030754"/>
    </source>
</evidence>
<dbReference type="AlphaFoldDB" id="U6MS48"/>
<evidence type="ECO:0000313" key="1">
    <source>
        <dbReference type="EMBL" id="CDJ65294.1"/>
    </source>
</evidence>
<reference evidence="1" key="2">
    <citation type="submission" date="2013-10" db="EMBL/GenBank/DDBJ databases">
        <authorList>
            <person name="Aslett M."/>
        </authorList>
    </citation>
    <scope>NUCLEOTIDE SEQUENCE [LARGE SCALE GENOMIC DNA]</scope>
    <source>
        <strain evidence="1">Houghton</strain>
    </source>
</reference>
<keyword evidence="2" id="KW-1185">Reference proteome</keyword>